<sequence length="575" mass="65545">MLKKLLRLLSKSNIYLIAIIFIGTLTWSLTMVKSGILRDYGVGFWGPNGHDGIWHIAVIESLARGSWGMPVFAGDTFRNYHVGFDLITAIIHKLTFIPVPVLYFQILPVVLALLIGFYCYKFVSLWTGSPKSAFWSTFFVYFGGSFGWLANLIRYGNFDGESLFWSAQSISTLVNPPFALSILIIFVALIYLTEGKKENDKKKLMIATFLFGVLIQVKVYAGLLILGSLFCSSIWEVFKKQNFTLLKIFTGALIISILVFFPLNTTASSQIIWQPFWFLENMMALTDRLGWLKFHSAMTTYRFGHIYLKAIVAYSAAFAIFVIGNFGTRFISLIWFIKKIVKYKEVNFVELLFGSMVIAGVIIPMFVVQSGSPWNTIQFIYYSLIFSGVLSGIVIGEWLNSKKSVVASIVASLIILITIPTSIATLTHHYLPIRPPAKISKEELEALKFLAKQTDGFVLTYPFDINKAKEAAINPPRPLYLYDSTAYVSAYSKKDIYLEDEVNLDITGYDWKTRRDEELYFYDSLDHGFVREFLLSNDINYVYWLKGQRARLGESQLGLNMIFENEYVTIYKVQK</sequence>
<evidence type="ECO:0000313" key="2">
    <source>
        <dbReference type="EMBL" id="KKQ46099.1"/>
    </source>
</evidence>
<feature type="transmembrane region" description="Helical" evidence="1">
    <location>
        <begin position="245"/>
        <end position="264"/>
    </location>
</feature>
<evidence type="ECO:0000256" key="1">
    <source>
        <dbReference type="SAM" id="Phobius"/>
    </source>
</evidence>
<feature type="transmembrane region" description="Helical" evidence="1">
    <location>
        <begin position="348"/>
        <end position="367"/>
    </location>
</feature>
<feature type="transmembrane region" description="Helical" evidence="1">
    <location>
        <begin position="102"/>
        <end position="120"/>
    </location>
</feature>
<reference evidence="2 3" key="1">
    <citation type="journal article" date="2015" name="Nature">
        <title>rRNA introns, odd ribosomes, and small enigmatic genomes across a large radiation of phyla.</title>
        <authorList>
            <person name="Brown C.T."/>
            <person name="Hug L.A."/>
            <person name="Thomas B.C."/>
            <person name="Sharon I."/>
            <person name="Castelle C.J."/>
            <person name="Singh A."/>
            <person name="Wilkins M.J."/>
            <person name="Williams K.H."/>
            <person name="Banfield J.F."/>
        </authorList>
    </citation>
    <scope>NUCLEOTIDE SEQUENCE [LARGE SCALE GENOMIC DNA]</scope>
</reference>
<keyword evidence="1" id="KW-0472">Membrane</keyword>
<dbReference type="EMBL" id="LBTR01000005">
    <property type="protein sequence ID" value="KKQ46099.1"/>
    <property type="molecule type" value="Genomic_DNA"/>
</dbReference>
<protein>
    <recommendedName>
        <fullName evidence="4">Glycosyltransferase RgtA/B/C/D-like domain-containing protein</fullName>
    </recommendedName>
</protein>
<gene>
    <name evidence="2" type="ORF">US62_C0005G0022</name>
</gene>
<evidence type="ECO:0008006" key="4">
    <source>
        <dbReference type="Google" id="ProtNLM"/>
    </source>
</evidence>
<feature type="transmembrane region" description="Helical" evidence="1">
    <location>
        <begin position="12"/>
        <end position="30"/>
    </location>
</feature>
<name>A0A0G0KAG1_9BACT</name>
<feature type="transmembrane region" description="Helical" evidence="1">
    <location>
        <begin position="173"/>
        <end position="192"/>
    </location>
</feature>
<feature type="transmembrane region" description="Helical" evidence="1">
    <location>
        <begin position="204"/>
        <end position="225"/>
    </location>
</feature>
<proteinExistence type="predicted"/>
<accession>A0A0G0KAG1</accession>
<dbReference type="Proteomes" id="UP000034603">
    <property type="component" value="Unassembled WGS sequence"/>
</dbReference>
<feature type="transmembrane region" description="Helical" evidence="1">
    <location>
        <begin position="132"/>
        <end position="153"/>
    </location>
</feature>
<keyword evidence="1" id="KW-1133">Transmembrane helix</keyword>
<evidence type="ECO:0000313" key="3">
    <source>
        <dbReference type="Proteomes" id="UP000034603"/>
    </source>
</evidence>
<keyword evidence="1" id="KW-0812">Transmembrane</keyword>
<feature type="transmembrane region" description="Helical" evidence="1">
    <location>
        <begin position="311"/>
        <end position="336"/>
    </location>
</feature>
<feature type="transmembrane region" description="Helical" evidence="1">
    <location>
        <begin position="406"/>
        <end position="431"/>
    </location>
</feature>
<dbReference type="AlphaFoldDB" id="A0A0G0KAG1"/>
<comment type="caution">
    <text evidence="2">The sequence shown here is derived from an EMBL/GenBank/DDBJ whole genome shotgun (WGS) entry which is preliminary data.</text>
</comment>
<organism evidence="2 3">
    <name type="scientific">Candidatus Woesebacteria bacterium GW2011_GWA1_37_8</name>
    <dbReference type="NCBI Taxonomy" id="1618546"/>
    <lineage>
        <taxon>Bacteria</taxon>
        <taxon>Candidatus Woeseibacteriota</taxon>
    </lineage>
</organism>
<feature type="transmembrane region" description="Helical" evidence="1">
    <location>
        <begin position="379"/>
        <end position="399"/>
    </location>
</feature>